<name>A0AAV7IQJ7_COTGL</name>
<organism evidence="1 2">
    <name type="scientific">Cotesia glomerata</name>
    <name type="common">Lepidopteran parasitic wasp</name>
    <name type="synonym">Apanteles glomeratus</name>
    <dbReference type="NCBI Taxonomy" id="32391"/>
    <lineage>
        <taxon>Eukaryota</taxon>
        <taxon>Metazoa</taxon>
        <taxon>Ecdysozoa</taxon>
        <taxon>Arthropoda</taxon>
        <taxon>Hexapoda</taxon>
        <taxon>Insecta</taxon>
        <taxon>Pterygota</taxon>
        <taxon>Neoptera</taxon>
        <taxon>Endopterygota</taxon>
        <taxon>Hymenoptera</taxon>
        <taxon>Apocrita</taxon>
        <taxon>Ichneumonoidea</taxon>
        <taxon>Braconidae</taxon>
        <taxon>Microgastrinae</taxon>
        <taxon>Cotesia</taxon>
    </lineage>
</organism>
<accession>A0AAV7IQJ7</accession>
<keyword evidence="2" id="KW-1185">Reference proteome</keyword>
<evidence type="ECO:0000313" key="1">
    <source>
        <dbReference type="EMBL" id="KAH0557606.1"/>
    </source>
</evidence>
<sequence length="186" mass="20687">MFIKFDSTIAISGLNGDEMLIASLFHSRSTKPRFKGGIEGWRMEGGVLEGSGSGSTHPHSANLETLNTRLHFTLSLSQGSIPLQLLQLFYFSTHSFHPYNRVDACLLGVILKRFMRTTRNFASAPGTCRIKSKALSLGTHTEQSLDSQEIDRDFKLNLPSNLYLTSKSSIIFLVILNWAFLGSFLV</sequence>
<proteinExistence type="predicted"/>
<comment type="caution">
    <text evidence="1">The sequence shown here is derived from an EMBL/GenBank/DDBJ whole genome shotgun (WGS) entry which is preliminary data.</text>
</comment>
<dbReference type="EMBL" id="JAHXZJ010000747">
    <property type="protein sequence ID" value="KAH0557606.1"/>
    <property type="molecule type" value="Genomic_DNA"/>
</dbReference>
<gene>
    <name evidence="1" type="ORF">KQX54_009003</name>
</gene>
<protein>
    <submittedName>
        <fullName evidence="1">Uncharacterized protein</fullName>
    </submittedName>
</protein>
<reference evidence="1 2" key="1">
    <citation type="journal article" date="2021" name="J. Hered.">
        <title>A chromosome-level genome assembly of the parasitoid wasp, Cotesia glomerata (Hymenoptera: Braconidae).</title>
        <authorList>
            <person name="Pinto B.J."/>
            <person name="Weis J.J."/>
            <person name="Gamble T."/>
            <person name="Ode P.J."/>
            <person name="Paul R."/>
            <person name="Zaspel J.M."/>
        </authorList>
    </citation>
    <scope>NUCLEOTIDE SEQUENCE [LARGE SCALE GENOMIC DNA]</scope>
    <source>
        <strain evidence="1">CgM1</strain>
    </source>
</reference>
<dbReference type="Proteomes" id="UP000826195">
    <property type="component" value="Unassembled WGS sequence"/>
</dbReference>
<dbReference type="AlphaFoldDB" id="A0AAV7IQJ7"/>
<evidence type="ECO:0000313" key="2">
    <source>
        <dbReference type="Proteomes" id="UP000826195"/>
    </source>
</evidence>